<feature type="region of interest" description="Disordered" evidence="1">
    <location>
        <begin position="398"/>
        <end position="417"/>
    </location>
</feature>
<dbReference type="EMBL" id="VSRR010008475">
    <property type="protein sequence ID" value="MPC48796.1"/>
    <property type="molecule type" value="Genomic_DNA"/>
</dbReference>
<protein>
    <submittedName>
        <fullName evidence="2">Uncharacterized protein</fullName>
    </submittedName>
</protein>
<proteinExistence type="predicted"/>
<evidence type="ECO:0000313" key="3">
    <source>
        <dbReference type="Proteomes" id="UP000324222"/>
    </source>
</evidence>
<sequence length="671" mass="73761">MKEAWALFIWDPSQTTTRHTTIQTQAKKWQKTPVFHTKKLAIQLFHLLSSTEIFKNSIWRYACQRGAWCCQWNRLAPQLILGMHRVLTCCASVPVSLLELFMCFFGLFLPVFMAEDLNGQHAHPKQPAAAWESGLLTDAAASMPGSSGSQSSSKSSRRVCSRPDCTRVLGSFLQDPHSVCVNCRDICNPGKRCECSTWSIDKVLTVYKYQCSLRRRRCAKAKHSHSSVAQPFSNVACDIGTLQSVKAPPFVQGTRDSPAASVLSNILGGSDISSQDSSVLSQDELTARDLAVSLSPPPMALGEGLAGRDTCSLALSPCPQDGIGTHGLPPLSFQPTRAQCLTTPPTAQQTHCPCRTSLHSGHVAQTDPTHTDSCHPGGDLFLADAYDRIWVPRRPQGLARHNATQERDDEISTGLEGDEGCEFLPHAPSMYYRMMNYIEDAMGQWIDLGTSTTPTKKGPILLGRAQPVRFAKIYSVAGQEVYGKAALVNPSLHTALNPSAREPRFLREHLEVARMEGMVAKSRDALNYSFWCLGAMHLLAAHNLPAHLLDLEEQLFKAVCMALNDACRDSSSIIANLRAWRREAYLGSLKPSFSQVKKGILRRSSIFTPLLFNEDRLQEVLQSSKSNADRTLHEATLRPLAQLPPVLGTPLVKRGPRPSTTMSVRPSAAPA</sequence>
<evidence type="ECO:0000256" key="1">
    <source>
        <dbReference type="SAM" id="MobiDB-lite"/>
    </source>
</evidence>
<dbReference type="AlphaFoldDB" id="A0A5B7FTE5"/>
<keyword evidence="3" id="KW-1185">Reference proteome</keyword>
<name>A0A5B7FTE5_PORTR</name>
<dbReference type="Proteomes" id="UP000324222">
    <property type="component" value="Unassembled WGS sequence"/>
</dbReference>
<evidence type="ECO:0000313" key="2">
    <source>
        <dbReference type="EMBL" id="MPC48796.1"/>
    </source>
</evidence>
<reference evidence="2 3" key="1">
    <citation type="submission" date="2019-05" db="EMBL/GenBank/DDBJ databases">
        <title>Another draft genome of Portunus trituberculatus and its Hox gene families provides insights of decapod evolution.</title>
        <authorList>
            <person name="Jeong J.-H."/>
            <person name="Song I."/>
            <person name="Kim S."/>
            <person name="Choi T."/>
            <person name="Kim D."/>
            <person name="Ryu S."/>
            <person name="Kim W."/>
        </authorList>
    </citation>
    <scope>NUCLEOTIDE SEQUENCE [LARGE SCALE GENOMIC DNA]</scope>
    <source>
        <tissue evidence="2">Muscle</tissue>
    </source>
</reference>
<comment type="caution">
    <text evidence="2">The sequence shown here is derived from an EMBL/GenBank/DDBJ whole genome shotgun (WGS) entry which is preliminary data.</text>
</comment>
<organism evidence="2 3">
    <name type="scientific">Portunus trituberculatus</name>
    <name type="common">Swimming crab</name>
    <name type="synonym">Neptunus trituberculatus</name>
    <dbReference type="NCBI Taxonomy" id="210409"/>
    <lineage>
        <taxon>Eukaryota</taxon>
        <taxon>Metazoa</taxon>
        <taxon>Ecdysozoa</taxon>
        <taxon>Arthropoda</taxon>
        <taxon>Crustacea</taxon>
        <taxon>Multicrustacea</taxon>
        <taxon>Malacostraca</taxon>
        <taxon>Eumalacostraca</taxon>
        <taxon>Eucarida</taxon>
        <taxon>Decapoda</taxon>
        <taxon>Pleocyemata</taxon>
        <taxon>Brachyura</taxon>
        <taxon>Eubrachyura</taxon>
        <taxon>Portunoidea</taxon>
        <taxon>Portunidae</taxon>
        <taxon>Portuninae</taxon>
        <taxon>Portunus</taxon>
    </lineage>
</organism>
<feature type="region of interest" description="Disordered" evidence="1">
    <location>
        <begin position="648"/>
        <end position="671"/>
    </location>
</feature>
<accession>A0A5B7FTE5</accession>
<feature type="compositionally biased region" description="Acidic residues" evidence="1">
    <location>
        <begin position="407"/>
        <end position="417"/>
    </location>
</feature>
<gene>
    <name evidence="2" type="ORF">E2C01_042579</name>
</gene>